<reference evidence="6 7" key="1">
    <citation type="journal article" date="2012" name="Stand. Genomic Sci.">
        <title>Complete genome sequence of the melanogenic marine bacterium Marinomonas mediterranea type strain (MMB-1(T)).</title>
        <authorList>
            <person name="Lucas-Elio P."/>
            <person name="Goodwin L."/>
            <person name="Woyke T."/>
            <person name="Pitluck S."/>
            <person name="Nolan M."/>
            <person name="Kyrpides N.C."/>
            <person name="Detter J.C."/>
            <person name="Copeland A."/>
            <person name="Teshima H."/>
            <person name="Bruce D."/>
            <person name="Detter C."/>
            <person name="Tapia R."/>
            <person name="Han S."/>
            <person name="Land M.L."/>
            <person name="Ivanova N."/>
            <person name="Mikhailova N."/>
            <person name="Johnston A.W."/>
            <person name="Sanchez-Amat A."/>
        </authorList>
    </citation>
    <scope>NUCLEOTIDE SEQUENCE [LARGE SCALE GENOMIC DNA]</scope>
    <source>
        <strain evidence="7">ATCC 700492 / JCM 21426 / NBRC 103028 / MMB-1</strain>
    </source>
</reference>
<proteinExistence type="predicted"/>
<evidence type="ECO:0000256" key="3">
    <source>
        <dbReference type="ARBA" id="ARBA00023098"/>
    </source>
</evidence>
<dbReference type="InterPro" id="IPR022742">
    <property type="entry name" value="Hydrolase_4"/>
</dbReference>
<dbReference type="PANTHER" id="PTHR10272:SF0">
    <property type="entry name" value="PLATELET-ACTIVATING FACTOR ACETYLHYDROLASE"/>
    <property type="match status" value="1"/>
</dbReference>
<evidence type="ECO:0000313" key="7">
    <source>
        <dbReference type="Proteomes" id="UP000001062"/>
    </source>
</evidence>
<evidence type="ECO:0000256" key="2">
    <source>
        <dbReference type="ARBA" id="ARBA00022963"/>
    </source>
</evidence>
<keyword evidence="4" id="KW-0732">Signal</keyword>
<evidence type="ECO:0000256" key="1">
    <source>
        <dbReference type="ARBA" id="ARBA00022801"/>
    </source>
</evidence>
<dbReference type="Gene3D" id="3.40.50.1820">
    <property type="entry name" value="alpha/beta hydrolase"/>
    <property type="match status" value="1"/>
</dbReference>
<name>F2JYQ6_MARM1</name>
<evidence type="ECO:0000313" key="6">
    <source>
        <dbReference type="EMBL" id="ADZ89681.1"/>
    </source>
</evidence>
<dbReference type="AlphaFoldDB" id="F2JYQ6"/>
<evidence type="ECO:0000259" key="5">
    <source>
        <dbReference type="Pfam" id="PF12146"/>
    </source>
</evidence>
<dbReference type="RefSeq" id="WP_013659587.1">
    <property type="nucleotide sequence ID" value="NC_015276.1"/>
</dbReference>
<dbReference type="KEGG" id="mme:Marme_0381"/>
<dbReference type="Pfam" id="PF12146">
    <property type="entry name" value="Hydrolase_4"/>
    <property type="match status" value="1"/>
</dbReference>
<dbReference type="PIRSF" id="PIRSF031982">
    <property type="entry name" value="UCP031982_abhydr"/>
    <property type="match status" value="1"/>
</dbReference>
<keyword evidence="7" id="KW-1185">Reference proteome</keyword>
<protein>
    <submittedName>
        <fullName evidence="6">Dienelactone hydrolase</fullName>
    </submittedName>
</protein>
<dbReference type="Proteomes" id="UP000001062">
    <property type="component" value="Chromosome"/>
</dbReference>
<dbReference type="SUPFAM" id="SSF53474">
    <property type="entry name" value="alpha/beta-Hydrolases"/>
    <property type="match status" value="1"/>
</dbReference>
<keyword evidence="1 6" id="KW-0378">Hydrolase</keyword>
<gene>
    <name evidence="6" type="ordered locus">Marme_0381</name>
</gene>
<dbReference type="InterPro" id="IPR016986">
    <property type="entry name" value="UCP031982_abhydr"/>
</dbReference>
<dbReference type="STRING" id="717774.Marme_0381"/>
<evidence type="ECO:0000256" key="4">
    <source>
        <dbReference type="SAM" id="SignalP"/>
    </source>
</evidence>
<dbReference type="GO" id="GO:0016042">
    <property type="term" value="P:lipid catabolic process"/>
    <property type="evidence" value="ECO:0007669"/>
    <property type="project" value="UniProtKB-KW"/>
</dbReference>
<dbReference type="PANTHER" id="PTHR10272">
    <property type="entry name" value="PLATELET-ACTIVATING FACTOR ACETYLHYDROLASE"/>
    <property type="match status" value="1"/>
</dbReference>
<feature type="domain" description="Serine aminopeptidase S33" evidence="5">
    <location>
        <begin position="82"/>
        <end position="176"/>
    </location>
</feature>
<dbReference type="OrthoDB" id="192696at2"/>
<accession>F2JYQ6</accession>
<dbReference type="eggNOG" id="COG4188">
    <property type="taxonomic scope" value="Bacteria"/>
</dbReference>
<dbReference type="PATRIC" id="fig|717774.3.peg.390"/>
<dbReference type="EMBL" id="CP002583">
    <property type="protein sequence ID" value="ADZ89681.1"/>
    <property type="molecule type" value="Genomic_DNA"/>
</dbReference>
<dbReference type="InterPro" id="IPR029058">
    <property type="entry name" value="AB_hydrolase_fold"/>
</dbReference>
<sequence precursor="true">MNTFIKALLSGLVTSLLMSSAIADNVGLTHVPIYSDSSRPLDATIWYPTEQSEPQSKIADNIAFKGTYAVKNAVPKLERFPLVLLSHGYRGHWRNLNWLATRLVQQGYLVAAVDHPGTSTFRHDKIDAEQWWERPADVSRLLDWLQTDSDWQASIDESDISVIGHSLGGWTVMLLAGATVDYASMRQYHDNHPNPRVESVAEEMRLDIAKPLDRVLKDRRIQSFVSLDLGAAHSFSDQSLEQINQPVLVLGAGIDIGDFSVEGGSIDGLSADKESGHIARKLPRGSVQYKVYPDATHFSFVQLCKPHAYEILEEELPGDGIICLDGKQKTRKQLHDAIYNDVYHFLNYKLI</sequence>
<organism evidence="6 7">
    <name type="scientific">Marinomonas mediterranea (strain ATCC 700492 / JCM 21426 / NBRC 103028 / MMB-1)</name>
    <dbReference type="NCBI Taxonomy" id="717774"/>
    <lineage>
        <taxon>Bacteria</taxon>
        <taxon>Pseudomonadati</taxon>
        <taxon>Pseudomonadota</taxon>
        <taxon>Gammaproteobacteria</taxon>
        <taxon>Oceanospirillales</taxon>
        <taxon>Oceanospirillaceae</taxon>
        <taxon>Marinomonas</taxon>
    </lineage>
</organism>
<feature type="signal peptide" evidence="4">
    <location>
        <begin position="1"/>
        <end position="23"/>
    </location>
</feature>
<dbReference type="HOGENOM" id="CLU_045366_1_0_6"/>
<dbReference type="GO" id="GO:0003847">
    <property type="term" value="F:1-alkyl-2-acetylglycerophosphocholine esterase activity"/>
    <property type="evidence" value="ECO:0007669"/>
    <property type="project" value="TreeGrafter"/>
</dbReference>
<keyword evidence="3" id="KW-0443">Lipid metabolism</keyword>
<feature type="chain" id="PRO_5003284341" evidence="4">
    <location>
        <begin position="24"/>
        <end position="351"/>
    </location>
</feature>
<keyword evidence="2" id="KW-0442">Lipid degradation</keyword>